<dbReference type="PANTHER" id="PTHR45832:SF22">
    <property type="entry name" value="SERINE_THREONINE-PROTEIN KINASE SAMKA-RELATED"/>
    <property type="match status" value="1"/>
</dbReference>
<dbReference type="Proteomes" id="UP001141327">
    <property type="component" value="Unassembled WGS sequence"/>
</dbReference>
<dbReference type="EMBL" id="JAPMOS010000122">
    <property type="protein sequence ID" value="KAJ4455058.1"/>
    <property type="molecule type" value="Genomic_DNA"/>
</dbReference>
<dbReference type="InterPro" id="IPR000095">
    <property type="entry name" value="CRIB_dom"/>
</dbReference>
<dbReference type="Gene3D" id="1.10.510.10">
    <property type="entry name" value="Transferase(Phosphotransferase) domain 1"/>
    <property type="match status" value="1"/>
</dbReference>
<comment type="caution">
    <text evidence="8">The sequence shown here is derived from an EMBL/GenBank/DDBJ whole genome shotgun (WGS) entry which is preliminary data.</text>
</comment>
<organism evidence="8 9">
    <name type="scientific">Paratrimastix pyriformis</name>
    <dbReference type="NCBI Taxonomy" id="342808"/>
    <lineage>
        <taxon>Eukaryota</taxon>
        <taxon>Metamonada</taxon>
        <taxon>Preaxostyla</taxon>
        <taxon>Paratrimastigidae</taxon>
        <taxon>Paratrimastix</taxon>
    </lineage>
</organism>
<dbReference type="SMART" id="SM00220">
    <property type="entry name" value="S_TKc"/>
    <property type="match status" value="1"/>
</dbReference>
<accession>A0ABQ8UAK5</accession>
<reference evidence="8" key="1">
    <citation type="journal article" date="2022" name="bioRxiv">
        <title>Genomics of Preaxostyla Flagellates Illuminates Evolutionary Transitions and the Path Towards Mitochondrial Loss.</title>
        <authorList>
            <person name="Novak L.V.F."/>
            <person name="Treitli S.C."/>
            <person name="Pyrih J."/>
            <person name="Halakuc P."/>
            <person name="Pipaliya S.V."/>
            <person name="Vacek V."/>
            <person name="Brzon O."/>
            <person name="Soukal P."/>
            <person name="Eme L."/>
            <person name="Dacks J.B."/>
            <person name="Karnkowska A."/>
            <person name="Elias M."/>
            <person name="Hampl V."/>
        </authorList>
    </citation>
    <scope>NUCLEOTIDE SEQUENCE</scope>
    <source>
        <strain evidence="8">RCP-MX</strain>
    </source>
</reference>
<evidence type="ECO:0000313" key="8">
    <source>
        <dbReference type="EMBL" id="KAJ4455058.1"/>
    </source>
</evidence>
<dbReference type="PROSITE" id="PS00107">
    <property type="entry name" value="PROTEIN_KINASE_ATP"/>
    <property type="match status" value="1"/>
</dbReference>
<keyword evidence="2 6" id="KW-0547">Nucleotide-binding</keyword>
<evidence type="ECO:0000256" key="4">
    <source>
        <dbReference type="ARBA" id="ARBA00047899"/>
    </source>
</evidence>
<name>A0ABQ8UAK5_9EUKA</name>
<dbReference type="GO" id="GO:0016301">
    <property type="term" value="F:kinase activity"/>
    <property type="evidence" value="ECO:0007669"/>
    <property type="project" value="UniProtKB-KW"/>
</dbReference>
<evidence type="ECO:0000256" key="1">
    <source>
        <dbReference type="ARBA" id="ARBA00008874"/>
    </source>
</evidence>
<evidence type="ECO:0000256" key="2">
    <source>
        <dbReference type="ARBA" id="ARBA00022741"/>
    </source>
</evidence>
<dbReference type="SUPFAM" id="SSF56112">
    <property type="entry name" value="Protein kinase-like (PK-like)"/>
    <property type="match status" value="1"/>
</dbReference>
<evidence type="ECO:0000256" key="6">
    <source>
        <dbReference type="PROSITE-ProRule" id="PRU10141"/>
    </source>
</evidence>
<evidence type="ECO:0000256" key="5">
    <source>
        <dbReference type="ARBA" id="ARBA00048679"/>
    </source>
</evidence>
<comment type="catalytic activity">
    <reaction evidence="5">
        <text>L-seryl-[protein] + ATP = O-phospho-L-seryl-[protein] + ADP + H(+)</text>
        <dbReference type="Rhea" id="RHEA:17989"/>
        <dbReference type="Rhea" id="RHEA-COMP:9863"/>
        <dbReference type="Rhea" id="RHEA-COMP:11604"/>
        <dbReference type="ChEBI" id="CHEBI:15378"/>
        <dbReference type="ChEBI" id="CHEBI:29999"/>
        <dbReference type="ChEBI" id="CHEBI:30616"/>
        <dbReference type="ChEBI" id="CHEBI:83421"/>
        <dbReference type="ChEBI" id="CHEBI:456216"/>
        <dbReference type="EC" id="2.7.11.1"/>
    </reaction>
</comment>
<dbReference type="InterPro" id="IPR000719">
    <property type="entry name" value="Prot_kinase_dom"/>
</dbReference>
<dbReference type="Gene3D" id="3.90.810.10">
    <property type="entry name" value="CRIB domain"/>
    <property type="match status" value="1"/>
</dbReference>
<dbReference type="InterPro" id="IPR051931">
    <property type="entry name" value="PAK3-like"/>
</dbReference>
<feature type="domain" description="Protein kinase" evidence="7">
    <location>
        <begin position="185"/>
        <end position="441"/>
    </location>
</feature>
<dbReference type="InterPro" id="IPR017441">
    <property type="entry name" value="Protein_kinase_ATP_BS"/>
</dbReference>
<keyword evidence="9" id="KW-1185">Reference proteome</keyword>
<dbReference type="PANTHER" id="PTHR45832">
    <property type="entry name" value="SERINE/THREONINE-PROTEIN KINASE SAMKA-RELATED-RELATED"/>
    <property type="match status" value="1"/>
</dbReference>
<comment type="catalytic activity">
    <reaction evidence="4">
        <text>L-threonyl-[protein] + ATP = O-phospho-L-threonyl-[protein] + ADP + H(+)</text>
        <dbReference type="Rhea" id="RHEA:46608"/>
        <dbReference type="Rhea" id="RHEA-COMP:11060"/>
        <dbReference type="Rhea" id="RHEA-COMP:11605"/>
        <dbReference type="ChEBI" id="CHEBI:15378"/>
        <dbReference type="ChEBI" id="CHEBI:30013"/>
        <dbReference type="ChEBI" id="CHEBI:30616"/>
        <dbReference type="ChEBI" id="CHEBI:61977"/>
        <dbReference type="ChEBI" id="CHEBI:456216"/>
        <dbReference type="EC" id="2.7.11.1"/>
    </reaction>
</comment>
<dbReference type="InterPro" id="IPR036936">
    <property type="entry name" value="CRIB_dom_sf"/>
</dbReference>
<feature type="binding site" evidence="6">
    <location>
        <position position="212"/>
    </location>
    <ligand>
        <name>ATP</name>
        <dbReference type="ChEBI" id="CHEBI:30616"/>
    </ligand>
</feature>
<protein>
    <submittedName>
        <fullName evidence="8">Serine/threonine-protein kinase pakC</fullName>
    </submittedName>
</protein>
<sequence>MFTRKGKTKKEDVVIAPPVEVENTIHVTYDPETRQVKGLPPHLLGLATTRSDSFDLAELNSLVEEIEAKRKAESATPETEAPPVFGAPVQFECKMHVAVDPSSELGFSGLSPELTALLKSSGIGRQDVVAHPKAVLRVLARGLDNITAPTPPKPPPAPLLPEAVVRDHIRQAAAIRRDVNLDAMFPTRRKIGEGSTGSVFVSELDGRQVALKHTVVTPKTDMAAIENEIAMMRLSSHPNIVVFYDAFLCAAPGNPNVDLWIAMEYLSGGSLTQLITTNGALPESHIATICREVLRALQFLHSQHRIHRDIKSDNLLLGDQGQVKLADFGYCAQLSDETRKRHSVVGTPYWMAPELIQGFEYDMKVDIWSLGILALESAEGEPPFLQEPPMRALFLIATSPPPALRDRTRWSPNFHHFLSLCLQRDPTQRPTAAQLLEHPFIQQAVPVQELLPSITHSRAACQMEDILAAE</sequence>
<dbReference type="Pfam" id="PF00069">
    <property type="entry name" value="Pkinase"/>
    <property type="match status" value="1"/>
</dbReference>
<keyword evidence="8" id="KW-0808">Transferase</keyword>
<evidence type="ECO:0000256" key="3">
    <source>
        <dbReference type="ARBA" id="ARBA00022840"/>
    </source>
</evidence>
<dbReference type="PROSITE" id="PS50011">
    <property type="entry name" value="PROTEIN_KINASE_DOM"/>
    <property type="match status" value="1"/>
</dbReference>
<proteinExistence type="inferred from homology"/>
<evidence type="ECO:0000259" key="7">
    <source>
        <dbReference type="PROSITE" id="PS50011"/>
    </source>
</evidence>
<comment type="similarity">
    <text evidence="1">Belongs to the protein kinase superfamily. STE Ser/Thr protein kinase family. STE20 subfamily.</text>
</comment>
<keyword evidence="3 6" id="KW-0067">ATP-binding</keyword>
<evidence type="ECO:0000313" key="9">
    <source>
        <dbReference type="Proteomes" id="UP001141327"/>
    </source>
</evidence>
<dbReference type="CDD" id="cd06614">
    <property type="entry name" value="STKc_PAK"/>
    <property type="match status" value="1"/>
</dbReference>
<dbReference type="Pfam" id="PF00786">
    <property type="entry name" value="PBD"/>
    <property type="match status" value="1"/>
</dbReference>
<keyword evidence="8" id="KW-0418">Kinase</keyword>
<gene>
    <name evidence="8" type="ORF">PAPYR_10077</name>
</gene>
<dbReference type="InterPro" id="IPR011009">
    <property type="entry name" value="Kinase-like_dom_sf"/>
</dbReference>